<dbReference type="STRING" id="1121942.SAMN02745148_02496"/>
<evidence type="ECO:0000256" key="1">
    <source>
        <dbReference type="SAM" id="SignalP"/>
    </source>
</evidence>
<dbReference type="PROSITE" id="PS51257">
    <property type="entry name" value="PROKAR_LIPOPROTEIN"/>
    <property type="match status" value="1"/>
</dbReference>
<keyword evidence="1" id="KW-0732">Signal</keyword>
<dbReference type="AlphaFoldDB" id="A0A1M5B6U6"/>
<proteinExistence type="predicted"/>
<evidence type="ECO:0008006" key="4">
    <source>
        <dbReference type="Google" id="ProtNLM"/>
    </source>
</evidence>
<gene>
    <name evidence="2" type="ORF">SAMN02745148_02496</name>
</gene>
<evidence type="ECO:0000313" key="2">
    <source>
        <dbReference type="EMBL" id="SHF38136.1"/>
    </source>
</evidence>
<feature type="chain" id="PRO_5009908937" description="DUF4136 domain-containing protein" evidence="1">
    <location>
        <begin position="24"/>
        <end position="188"/>
    </location>
</feature>
<feature type="signal peptide" evidence="1">
    <location>
        <begin position="1"/>
        <end position="23"/>
    </location>
</feature>
<dbReference type="RefSeq" id="WP_072823318.1">
    <property type="nucleotide sequence ID" value="NZ_FQUJ01000010.1"/>
</dbReference>
<protein>
    <recommendedName>
        <fullName evidence="4">DUF4136 domain-containing protein</fullName>
    </recommendedName>
</protein>
<dbReference type="EMBL" id="FQUJ01000010">
    <property type="protein sequence ID" value="SHF38136.1"/>
    <property type="molecule type" value="Genomic_DNA"/>
</dbReference>
<accession>A0A1M5B6U6</accession>
<dbReference type="Proteomes" id="UP000184346">
    <property type="component" value="Unassembled WGS sequence"/>
</dbReference>
<sequence length="188" mass="20337">MYRLLHLSLPFFVLVLAGCQTLAAPDPLARNVEPLPVPCTWTRSDQAPRELWIRASVEALEARGYAIRHTEPRLGVVSAERTTRLPGLGAVDRPLFGGSGIWGSVGSRGSGVSVGFGTGFGTRYSDDPIEIERLSVIVGEQEVSITRDASVVDAGGYVRHAGTENRSDFCRELSASIESRVRALESQQ</sequence>
<name>A0A1M5B6U6_9GAMM</name>
<keyword evidence="3" id="KW-1185">Reference proteome</keyword>
<evidence type="ECO:0000313" key="3">
    <source>
        <dbReference type="Proteomes" id="UP000184346"/>
    </source>
</evidence>
<dbReference type="OrthoDB" id="6182822at2"/>
<organism evidence="2 3">
    <name type="scientific">Modicisalibacter ilicicola DSM 19980</name>
    <dbReference type="NCBI Taxonomy" id="1121942"/>
    <lineage>
        <taxon>Bacteria</taxon>
        <taxon>Pseudomonadati</taxon>
        <taxon>Pseudomonadota</taxon>
        <taxon>Gammaproteobacteria</taxon>
        <taxon>Oceanospirillales</taxon>
        <taxon>Halomonadaceae</taxon>
        <taxon>Modicisalibacter</taxon>
    </lineage>
</organism>
<reference evidence="2 3" key="1">
    <citation type="submission" date="2016-11" db="EMBL/GenBank/DDBJ databases">
        <authorList>
            <person name="Jaros S."/>
            <person name="Januszkiewicz K."/>
            <person name="Wedrychowicz H."/>
        </authorList>
    </citation>
    <scope>NUCLEOTIDE SEQUENCE [LARGE SCALE GENOMIC DNA]</scope>
    <source>
        <strain evidence="2 3">DSM 19980</strain>
    </source>
</reference>